<evidence type="ECO:0000313" key="2">
    <source>
        <dbReference type="Proteomes" id="UP001220530"/>
    </source>
</evidence>
<gene>
    <name evidence="1" type="ORF">PSQ19_00085</name>
</gene>
<dbReference type="EMBL" id="CP118246">
    <property type="protein sequence ID" value="WDR02684.1"/>
    <property type="molecule type" value="Genomic_DNA"/>
</dbReference>
<reference evidence="1 2" key="1">
    <citation type="submission" date="2023-02" db="EMBL/GenBank/DDBJ databases">
        <title>Devosia algicola sp. nov., isolated from the phycosphere of marine algae.</title>
        <authorList>
            <person name="Kim J.M."/>
            <person name="Lee J.K."/>
            <person name="Choi B.J."/>
            <person name="Bayburt H."/>
            <person name="Jeon C.O."/>
        </authorList>
    </citation>
    <scope>NUCLEOTIDE SEQUENCE [LARGE SCALE GENOMIC DNA]</scope>
    <source>
        <strain evidence="1 2">G20-9</strain>
    </source>
</reference>
<dbReference type="RefSeq" id="WP_282219086.1">
    <property type="nucleotide sequence ID" value="NZ_CP118246.1"/>
</dbReference>
<proteinExistence type="predicted"/>
<evidence type="ECO:0000313" key="1">
    <source>
        <dbReference type="EMBL" id="WDR02684.1"/>
    </source>
</evidence>
<protein>
    <submittedName>
        <fullName evidence="1">Uncharacterized protein</fullName>
    </submittedName>
</protein>
<sequence>MQFKRTPKGLAMVYQKWRGKAFNPGMPASWPVATDIVQTAVLQLKTDVALLAAD</sequence>
<keyword evidence="2" id="KW-1185">Reference proteome</keyword>
<organism evidence="1 2">
    <name type="scientific">Devosia algicola</name>
    <dbReference type="NCBI Taxonomy" id="3026418"/>
    <lineage>
        <taxon>Bacteria</taxon>
        <taxon>Pseudomonadati</taxon>
        <taxon>Pseudomonadota</taxon>
        <taxon>Alphaproteobacteria</taxon>
        <taxon>Hyphomicrobiales</taxon>
        <taxon>Devosiaceae</taxon>
        <taxon>Devosia</taxon>
    </lineage>
</organism>
<dbReference type="Proteomes" id="UP001220530">
    <property type="component" value="Chromosome"/>
</dbReference>
<name>A0ABY7YMY9_9HYPH</name>
<accession>A0ABY7YMY9</accession>